<keyword evidence="2" id="KW-1185">Reference proteome</keyword>
<sequence length="747" mass="84160">MPKSLLLNLRTSQIIRETLTEPLHMMIDPSHMPVSSKSIWSDEIWELDGYGQTRINWAIALENGSWLTSADHAELLNSFKRLLWSLLSDPRTGKRLSPNSSASSTSGLRTLAKWMANNDYSNFSQLDRASLSNFTQDLINEKILELDALEDDAFVDIEKSDESEEEGDDQDDDIFESERVGEEASAVGAFNAIRQSYTYWKRIYTQRGALAEAGIPVIEFDPLEGKSIIKAARAVAKQVIKKIPPLPDEVALPIMAEAHKWLGVRADDIIKLHEMYLSVFQAKDRPPSNRTNDVINHEDAMYLNTFEFSVEPGDSQPWHPKLRCSLSKNRTYRYTVPTAAIRDLIDTVVQAAAIVLQSETGMRASELISVPSGKDDARQEFNAIGRRLSISGLNELYFVQSSLIKTVDAPEKEEWIAGARPVGSEFIPGPYRAIQVVDRLLAPWRANSNDPESRHKLFVTPRSGGALPIWNASISPWEGFTALRAFKDFVSNKVDLSQLPDQSKLGEDLTIYRNTKGTCVKTHQWRKTWAMYVVRTDRKMIPAISMQFKHLSIAMTESAYIGTDTNLMRERNSQQSRAAATFMYQAITGREKVAGRMAKTIDEWLDELKNIIGENVGVVAIDNLQEWCELRGIKVYSSPHGKCFIRLSPKDAKCHEAGGTVHWNRKSPNYSRREPDACNGCKCFGVDSDHADFWIGRYTDYKKSFEALSANGLQAGFRIIQERVAQSANMLRALNIDPDTLTEKEHA</sequence>
<evidence type="ECO:0000313" key="1">
    <source>
        <dbReference type="EMBL" id="MCS0627941.1"/>
    </source>
</evidence>
<accession>A0ABT2BS49</accession>
<proteinExistence type="predicted"/>
<name>A0ABT2BS49_9BURK</name>
<organism evidence="1 2">
    <name type="scientific">Telluria mixta</name>
    <dbReference type="NCBI Taxonomy" id="34071"/>
    <lineage>
        <taxon>Bacteria</taxon>
        <taxon>Pseudomonadati</taxon>
        <taxon>Pseudomonadota</taxon>
        <taxon>Betaproteobacteria</taxon>
        <taxon>Burkholderiales</taxon>
        <taxon>Oxalobacteraceae</taxon>
        <taxon>Telluria group</taxon>
        <taxon>Telluria</taxon>
    </lineage>
</organism>
<reference evidence="1" key="1">
    <citation type="submission" date="2022-08" db="EMBL/GenBank/DDBJ databases">
        <title>Reclassification of Massilia species as members of the genera Telluria, Duganella, Pseudoduganella, Mokoshia gen. nov. and Zemynaea gen. nov. using orthogonal and non-orthogonal genome-based approaches.</title>
        <authorList>
            <person name="Bowman J.P."/>
        </authorList>
    </citation>
    <scope>NUCLEOTIDE SEQUENCE</scope>
    <source>
        <strain evidence="1">LMG 11547</strain>
    </source>
</reference>
<dbReference type="RefSeq" id="WP_259447201.1">
    <property type="nucleotide sequence ID" value="NZ_CP119520.1"/>
</dbReference>
<evidence type="ECO:0008006" key="3">
    <source>
        <dbReference type="Google" id="ProtNLM"/>
    </source>
</evidence>
<gene>
    <name evidence="1" type="ORF">NX786_01105</name>
</gene>
<dbReference type="EMBL" id="JANUHC010000001">
    <property type="protein sequence ID" value="MCS0627941.1"/>
    <property type="molecule type" value="Genomic_DNA"/>
</dbReference>
<evidence type="ECO:0000313" key="2">
    <source>
        <dbReference type="Proteomes" id="UP001165263"/>
    </source>
</evidence>
<protein>
    <recommendedName>
        <fullName evidence="3">Integrase</fullName>
    </recommendedName>
</protein>
<dbReference type="Gene3D" id="1.10.443.10">
    <property type="entry name" value="Intergrase catalytic core"/>
    <property type="match status" value="1"/>
</dbReference>
<comment type="caution">
    <text evidence="1">The sequence shown here is derived from an EMBL/GenBank/DDBJ whole genome shotgun (WGS) entry which is preliminary data.</text>
</comment>
<dbReference type="InterPro" id="IPR013762">
    <property type="entry name" value="Integrase-like_cat_sf"/>
</dbReference>
<dbReference type="Proteomes" id="UP001165263">
    <property type="component" value="Unassembled WGS sequence"/>
</dbReference>